<comment type="subcellular location">
    <subcellularLocation>
        <location evidence="1">Cell membrane</location>
        <topology evidence="1">Multi-pass membrane protein</topology>
    </subcellularLocation>
</comment>
<feature type="transmembrane region" description="Helical" evidence="7">
    <location>
        <begin position="107"/>
        <end position="130"/>
    </location>
</feature>
<dbReference type="AlphaFoldDB" id="A0A4R3N6S8"/>
<protein>
    <submittedName>
        <fullName evidence="8">Putative membrane protein</fullName>
    </submittedName>
</protein>
<evidence type="ECO:0000256" key="4">
    <source>
        <dbReference type="ARBA" id="ARBA00022692"/>
    </source>
</evidence>
<evidence type="ECO:0000256" key="1">
    <source>
        <dbReference type="ARBA" id="ARBA00004651"/>
    </source>
</evidence>
<dbReference type="OrthoDB" id="2678278at2"/>
<dbReference type="Pfam" id="PF03994">
    <property type="entry name" value="DUF350"/>
    <property type="match status" value="1"/>
</dbReference>
<dbReference type="PANTHER" id="PTHR40043:SF1">
    <property type="entry name" value="UPF0719 INNER MEMBRANE PROTEIN YJFL"/>
    <property type="match status" value="1"/>
</dbReference>
<gene>
    <name evidence="8" type="ORF">EDD68_10437</name>
</gene>
<dbReference type="GO" id="GO:0005886">
    <property type="term" value="C:plasma membrane"/>
    <property type="evidence" value="ECO:0007669"/>
    <property type="project" value="UniProtKB-SubCell"/>
</dbReference>
<accession>A0A4R3N6S8</accession>
<keyword evidence="5 7" id="KW-1133">Transmembrane helix</keyword>
<comment type="similarity">
    <text evidence="2">Belongs to the UPF0719 family.</text>
</comment>
<keyword evidence="9" id="KW-1185">Reference proteome</keyword>
<comment type="caution">
    <text evidence="8">The sequence shown here is derived from an EMBL/GenBank/DDBJ whole genome shotgun (WGS) entry which is preliminary data.</text>
</comment>
<evidence type="ECO:0000256" key="2">
    <source>
        <dbReference type="ARBA" id="ARBA00005779"/>
    </source>
</evidence>
<sequence>MEPFVSTFLYFILSIIVIGAGLLIFEMVTTKYKDWEEIGDGNQAVALSIAGKVIGIGIILSFAIYHSANLLEVIIWGGYGVVLQIIAYFVFELLTRKFSVEEKLREGNVAVGMVALAVSIALAFVVGASIT</sequence>
<keyword evidence="3" id="KW-1003">Cell membrane</keyword>
<name>A0A4R3N6S8_9BACI</name>
<evidence type="ECO:0000256" key="7">
    <source>
        <dbReference type="SAM" id="Phobius"/>
    </source>
</evidence>
<organism evidence="8 9">
    <name type="scientific">Melghiribacillus thermohalophilus</name>
    <dbReference type="NCBI Taxonomy" id="1324956"/>
    <lineage>
        <taxon>Bacteria</taxon>
        <taxon>Bacillati</taxon>
        <taxon>Bacillota</taxon>
        <taxon>Bacilli</taxon>
        <taxon>Bacillales</taxon>
        <taxon>Bacillaceae</taxon>
        <taxon>Melghiribacillus</taxon>
    </lineage>
</organism>
<evidence type="ECO:0000313" key="8">
    <source>
        <dbReference type="EMBL" id="TCT24970.1"/>
    </source>
</evidence>
<feature type="transmembrane region" description="Helical" evidence="7">
    <location>
        <begin position="73"/>
        <end position="95"/>
    </location>
</feature>
<proteinExistence type="inferred from homology"/>
<reference evidence="8 9" key="1">
    <citation type="submission" date="2019-03" db="EMBL/GenBank/DDBJ databases">
        <title>Genomic Encyclopedia of Type Strains, Phase IV (KMG-IV): sequencing the most valuable type-strain genomes for metagenomic binning, comparative biology and taxonomic classification.</title>
        <authorList>
            <person name="Goeker M."/>
        </authorList>
    </citation>
    <scope>NUCLEOTIDE SEQUENCE [LARGE SCALE GENOMIC DNA]</scope>
    <source>
        <strain evidence="8 9">DSM 25894</strain>
    </source>
</reference>
<evidence type="ECO:0000256" key="3">
    <source>
        <dbReference type="ARBA" id="ARBA00022475"/>
    </source>
</evidence>
<dbReference type="RefSeq" id="WP_132371140.1">
    <property type="nucleotide sequence ID" value="NZ_SMAN01000004.1"/>
</dbReference>
<dbReference type="InterPro" id="IPR007140">
    <property type="entry name" value="DUF350"/>
</dbReference>
<evidence type="ECO:0000313" key="9">
    <source>
        <dbReference type="Proteomes" id="UP000294650"/>
    </source>
</evidence>
<feature type="transmembrane region" description="Helical" evidence="7">
    <location>
        <begin position="6"/>
        <end position="25"/>
    </location>
</feature>
<feature type="transmembrane region" description="Helical" evidence="7">
    <location>
        <begin position="45"/>
        <end position="67"/>
    </location>
</feature>
<dbReference type="Proteomes" id="UP000294650">
    <property type="component" value="Unassembled WGS sequence"/>
</dbReference>
<dbReference type="EMBL" id="SMAN01000004">
    <property type="protein sequence ID" value="TCT24970.1"/>
    <property type="molecule type" value="Genomic_DNA"/>
</dbReference>
<keyword evidence="4 7" id="KW-0812">Transmembrane</keyword>
<keyword evidence="6 7" id="KW-0472">Membrane</keyword>
<evidence type="ECO:0000256" key="5">
    <source>
        <dbReference type="ARBA" id="ARBA00022989"/>
    </source>
</evidence>
<evidence type="ECO:0000256" key="6">
    <source>
        <dbReference type="ARBA" id="ARBA00023136"/>
    </source>
</evidence>
<dbReference type="PANTHER" id="PTHR40043">
    <property type="entry name" value="UPF0719 INNER MEMBRANE PROTEIN YJFL"/>
    <property type="match status" value="1"/>
</dbReference>